<dbReference type="EMBL" id="BAABDK010000035">
    <property type="protein sequence ID" value="GAA4055365.1"/>
    <property type="molecule type" value="Genomic_DNA"/>
</dbReference>
<gene>
    <name evidence="1" type="ORF">GCM10022409_48160</name>
</gene>
<evidence type="ECO:0000313" key="2">
    <source>
        <dbReference type="Proteomes" id="UP001501469"/>
    </source>
</evidence>
<comment type="caution">
    <text evidence="1">The sequence shown here is derived from an EMBL/GenBank/DDBJ whole genome shotgun (WGS) entry which is preliminary data.</text>
</comment>
<accession>A0ABP7UY13</accession>
<proteinExistence type="predicted"/>
<evidence type="ECO:0000313" key="1">
    <source>
        <dbReference type="EMBL" id="GAA4055365.1"/>
    </source>
</evidence>
<reference evidence="2" key="1">
    <citation type="journal article" date="2019" name="Int. J. Syst. Evol. Microbiol.">
        <title>The Global Catalogue of Microorganisms (GCM) 10K type strain sequencing project: providing services to taxonomists for standard genome sequencing and annotation.</title>
        <authorList>
            <consortium name="The Broad Institute Genomics Platform"/>
            <consortium name="The Broad Institute Genome Sequencing Center for Infectious Disease"/>
            <person name="Wu L."/>
            <person name="Ma J."/>
        </authorList>
    </citation>
    <scope>NUCLEOTIDE SEQUENCE [LARGE SCALE GENOMIC DNA]</scope>
    <source>
        <strain evidence="2">JCM 17225</strain>
    </source>
</reference>
<dbReference type="RefSeq" id="WP_345059732.1">
    <property type="nucleotide sequence ID" value="NZ_BAABDK010000035.1"/>
</dbReference>
<keyword evidence="2" id="KW-1185">Reference proteome</keyword>
<dbReference type="Proteomes" id="UP001501469">
    <property type="component" value="Unassembled WGS sequence"/>
</dbReference>
<protein>
    <submittedName>
        <fullName evidence="1">Uncharacterized protein</fullName>
    </submittedName>
</protein>
<organism evidence="1 2">
    <name type="scientific">Hymenobacter glaciei</name>
    <dbReference type="NCBI Taxonomy" id="877209"/>
    <lineage>
        <taxon>Bacteria</taxon>
        <taxon>Pseudomonadati</taxon>
        <taxon>Bacteroidota</taxon>
        <taxon>Cytophagia</taxon>
        <taxon>Cytophagales</taxon>
        <taxon>Hymenobacteraceae</taxon>
        <taxon>Hymenobacter</taxon>
    </lineage>
</organism>
<sequence>MRDSEMAAPRIWPVVLAQALIGTGAALFQEVPAAVSLLPGQVARTRRVRVAGRVVKRHWTATVKWPWPSRPHSLPVAAVTGKPGNGEG</sequence>
<name>A0ABP7UY13_9BACT</name>